<dbReference type="Proteomes" id="UP001150238">
    <property type="component" value="Unassembled WGS sequence"/>
</dbReference>
<gene>
    <name evidence="1" type="ORF">C8J55DRAFT_515500</name>
</gene>
<sequence>MRVYQEAKTLADKAIWDLALSNPKIEFTVLLPPAIFSPQFSTDVTLTSSASSLCTNAFVQMLFAPEYPPIPIEHMIDVRDAARAHVLALSIPPVPGRHKRFIISNGTWTLHH</sequence>
<comment type="caution">
    <text evidence="1">The sequence shown here is derived from an EMBL/GenBank/DDBJ whole genome shotgun (WGS) entry which is preliminary data.</text>
</comment>
<dbReference type="Gene3D" id="3.40.50.720">
    <property type="entry name" value="NAD(P)-binding Rossmann-like Domain"/>
    <property type="match status" value="1"/>
</dbReference>
<accession>A0A9W9AAU3</accession>
<dbReference type="AlphaFoldDB" id="A0A9W9AAU3"/>
<protein>
    <recommendedName>
        <fullName evidence="3">NAD(P)-binding protein</fullName>
    </recommendedName>
</protein>
<organism evidence="1 2">
    <name type="scientific">Lentinula lateritia</name>
    <dbReference type="NCBI Taxonomy" id="40482"/>
    <lineage>
        <taxon>Eukaryota</taxon>
        <taxon>Fungi</taxon>
        <taxon>Dikarya</taxon>
        <taxon>Basidiomycota</taxon>
        <taxon>Agaricomycotina</taxon>
        <taxon>Agaricomycetes</taxon>
        <taxon>Agaricomycetidae</taxon>
        <taxon>Agaricales</taxon>
        <taxon>Marasmiineae</taxon>
        <taxon>Omphalotaceae</taxon>
        <taxon>Lentinula</taxon>
    </lineage>
</organism>
<reference evidence="1" key="2">
    <citation type="journal article" date="2023" name="Proc. Natl. Acad. Sci. U.S.A.">
        <title>A global phylogenomic analysis of the shiitake genus Lentinula.</title>
        <authorList>
            <person name="Sierra-Patev S."/>
            <person name="Min B."/>
            <person name="Naranjo-Ortiz M."/>
            <person name="Looney B."/>
            <person name="Konkel Z."/>
            <person name="Slot J.C."/>
            <person name="Sakamoto Y."/>
            <person name="Steenwyk J.L."/>
            <person name="Rokas A."/>
            <person name="Carro J."/>
            <person name="Camarero S."/>
            <person name="Ferreira P."/>
            <person name="Molpeceres G."/>
            <person name="Ruiz-Duenas F.J."/>
            <person name="Serrano A."/>
            <person name="Henrissat B."/>
            <person name="Drula E."/>
            <person name="Hughes K.W."/>
            <person name="Mata J.L."/>
            <person name="Ishikawa N.K."/>
            <person name="Vargas-Isla R."/>
            <person name="Ushijima S."/>
            <person name="Smith C.A."/>
            <person name="Donoghue J."/>
            <person name="Ahrendt S."/>
            <person name="Andreopoulos W."/>
            <person name="He G."/>
            <person name="LaButti K."/>
            <person name="Lipzen A."/>
            <person name="Ng V."/>
            <person name="Riley R."/>
            <person name="Sandor L."/>
            <person name="Barry K."/>
            <person name="Martinez A.T."/>
            <person name="Xiao Y."/>
            <person name="Gibbons J.G."/>
            <person name="Terashima K."/>
            <person name="Grigoriev I.V."/>
            <person name="Hibbett D."/>
        </authorList>
    </citation>
    <scope>NUCLEOTIDE SEQUENCE</scope>
    <source>
        <strain evidence="1">Sp2 HRB7682 ss15</strain>
    </source>
</reference>
<dbReference type="EMBL" id="JANVFS010000018">
    <property type="protein sequence ID" value="KAJ4477769.1"/>
    <property type="molecule type" value="Genomic_DNA"/>
</dbReference>
<name>A0A9W9AAU3_9AGAR</name>
<proteinExistence type="predicted"/>
<dbReference type="InterPro" id="IPR036291">
    <property type="entry name" value="NAD(P)-bd_dom_sf"/>
</dbReference>
<evidence type="ECO:0000313" key="2">
    <source>
        <dbReference type="Proteomes" id="UP001150238"/>
    </source>
</evidence>
<evidence type="ECO:0000313" key="1">
    <source>
        <dbReference type="EMBL" id="KAJ4477769.1"/>
    </source>
</evidence>
<evidence type="ECO:0008006" key="3">
    <source>
        <dbReference type="Google" id="ProtNLM"/>
    </source>
</evidence>
<reference evidence="1" key="1">
    <citation type="submission" date="2022-08" db="EMBL/GenBank/DDBJ databases">
        <authorList>
            <consortium name="DOE Joint Genome Institute"/>
            <person name="Min B."/>
            <person name="Riley R."/>
            <person name="Sierra-Patev S."/>
            <person name="Naranjo-Ortiz M."/>
            <person name="Looney B."/>
            <person name="Konkel Z."/>
            <person name="Slot J.C."/>
            <person name="Sakamoto Y."/>
            <person name="Steenwyk J.L."/>
            <person name="Rokas A."/>
            <person name="Carro J."/>
            <person name="Camarero S."/>
            <person name="Ferreira P."/>
            <person name="Molpeceres G."/>
            <person name="Ruiz-Duenas F.J."/>
            <person name="Serrano A."/>
            <person name="Henrissat B."/>
            <person name="Drula E."/>
            <person name="Hughes K.W."/>
            <person name="Mata J.L."/>
            <person name="Ishikawa N.K."/>
            <person name="Vargas-Isla R."/>
            <person name="Ushijima S."/>
            <person name="Smith C.A."/>
            <person name="Ahrendt S."/>
            <person name="Andreopoulos W."/>
            <person name="He G."/>
            <person name="Labutti K."/>
            <person name="Lipzen A."/>
            <person name="Ng V."/>
            <person name="Sandor L."/>
            <person name="Barry K."/>
            <person name="Martinez A.T."/>
            <person name="Xiao Y."/>
            <person name="Gibbons J.G."/>
            <person name="Terashima K."/>
            <person name="Hibbett D.S."/>
            <person name="Grigoriev I.V."/>
        </authorList>
    </citation>
    <scope>NUCLEOTIDE SEQUENCE</scope>
    <source>
        <strain evidence="1">Sp2 HRB7682 ss15</strain>
    </source>
</reference>
<dbReference type="SUPFAM" id="SSF51735">
    <property type="entry name" value="NAD(P)-binding Rossmann-fold domains"/>
    <property type="match status" value="1"/>
</dbReference>